<protein>
    <recommendedName>
        <fullName evidence="2">UBZ2-type domain-containing protein</fullName>
    </recommendedName>
</protein>
<proteinExistence type="predicted"/>
<reference evidence="3 4" key="1">
    <citation type="journal article" date="2023" name="bioRxiv">
        <title>Conserved and derived expression patterns and positive selection on dental genes reveal complex evolutionary context of ever-growing rodent molars.</title>
        <authorList>
            <person name="Calamari Z.T."/>
            <person name="Song A."/>
            <person name="Cohen E."/>
            <person name="Akter M."/>
            <person name="Roy R.D."/>
            <person name="Hallikas O."/>
            <person name="Christensen M.M."/>
            <person name="Li P."/>
            <person name="Marangoni P."/>
            <person name="Jernvall J."/>
            <person name="Klein O.D."/>
        </authorList>
    </citation>
    <scope>NUCLEOTIDE SEQUENCE [LARGE SCALE GENOMIC DNA]</scope>
    <source>
        <strain evidence="3">V071</strain>
    </source>
</reference>
<dbReference type="InterPro" id="IPR031490">
    <property type="entry name" value="UBZ2_FAAP20"/>
</dbReference>
<comment type="caution">
    <text evidence="3">The sequence shown here is derived from an EMBL/GenBank/DDBJ whole genome shotgun (WGS) entry which is preliminary data.</text>
</comment>
<dbReference type="InterPro" id="IPR031491">
    <property type="entry name" value="FANCA_interact"/>
</dbReference>
<gene>
    <name evidence="3" type="ORF">U0070_004391</name>
</gene>
<dbReference type="Proteomes" id="UP001488838">
    <property type="component" value="Unassembled WGS sequence"/>
</dbReference>
<dbReference type="PANTHER" id="PTHR37862">
    <property type="entry name" value="FANCONI ANEMIA CORE COMPLEX-ASSOCIATED PROTEIN 20"/>
    <property type="match status" value="1"/>
</dbReference>
<organism evidence="3 4">
    <name type="scientific">Myodes glareolus</name>
    <name type="common">Bank vole</name>
    <name type="synonym">Clethrionomys glareolus</name>
    <dbReference type="NCBI Taxonomy" id="447135"/>
    <lineage>
        <taxon>Eukaryota</taxon>
        <taxon>Metazoa</taxon>
        <taxon>Chordata</taxon>
        <taxon>Craniata</taxon>
        <taxon>Vertebrata</taxon>
        <taxon>Euteleostomi</taxon>
        <taxon>Mammalia</taxon>
        <taxon>Eutheria</taxon>
        <taxon>Euarchontoglires</taxon>
        <taxon>Glires</taxon>
        <taxon>Rodentia</taxon>
        <taxon>Myomorpha</taxon>
        <taxon>Muroidea</taxon>
        <taxon>Cricetidae</taxon>
        <taxon>Arvicolinae</taxon>
        <taxon>Myodes</taxon>
    </lineage>
</organism>
<dbReference type="GO" id="GO:0043130">
    <property type="term" value="F:ubiquitin binding"/>
    <property type="evidence" value="ECO:0007669"/>
    <property type="project" value="InterPro"/>
</dbReference>
<dbReference type="AlphaFoldDB" id="A0AAW0IS38"/>
<dbReference type="GO" id="GO:0006974">
    <property type="term" value="P:DNA damage response"/>
    <property type="evidence" value="ECO:0007669"/>
    <property type="project" value="TreeGrafter"/>
</dbReference>
<dbReference type="GO" id="GO:0043240">
    <property type="term" value="C:Fanconi anaemia nuclear complex"/>
    <property type="evidence" value="ECO:0007669"/>
    <property type="project" value="TreeGrafter"/>
</dbReference>
<dbReference type="EMBL" id="JBBHLL010000096">
    <property type="protein sequence ID" value="KAK7817254.1"/>
    <property type="molecule type" value="Genomic_DNA"/>
</dbReference>
<dbReference type="PANTHER" id="PTHR37862:SF1">
    <property type="entry name" value="FANCONI ANEMIA CORE COMPLEX-ASSOCIATED PROTEIN 20"/>
    <property type="match status" value="1"/>
</dbReference>
<dbReference type="GO" id="GO:0070530">
    <property type="term" value="F:K63-linked polyubiquitin modification-dependent protein binding"/>
    <property type="evidence" value="ECO:0007669"/>
    <property type="project" value="TreeGrafter"/>
</dbReference>
<dbReference type="Pfam" id="PF15751">
    <property type="entry name" value="FANCA_interact"/>
    <property type="match status" value="1"/>
</dbReference>
<dbReference type="PROSITE" id="PS51906">
    <property type="entry name" value="ZF_UBZ2"/>
    <property type="match status" value="1"/>
</dbReference>
<feature type="region of interest" description="Disordered" evidence="1">
    <location>
        <begin position="1"/>
        <end position="73"/>
    </location>
</feature>
<name>A0AAW0IS38_MYOGA</name>
<accession>A0AAW0IS38</accession>
<evidence type="ECO:0000256" key="1">
    <source>
        <dbReference type="SAM" id="MobiDB-lite"/>
    </source>
</evidence>
<evidence type="ECO:0000259" key="2">
    <source>
        <dbReference type="PROSITE" id="PS51906"/>
    </source>
</evidence>
<feature type="domain" description="UBZ2-type" evidence="2">
    <location>
        <begin position="191"/>
        <end position="227"/>
    </location>
</feature>
<evidence type="ECO:0000313" key="4">
    <source>
        <dbReference type="Proteomes" id="UP001488838"/>
    </source>
</evidence>
<evidence type="ECO:0000313" key="3">
    <source>
        <dbReference type="EMBL" id="KAK7817254.1"/>
    </source>
</evidence>
<dbReference type="InterPro" id="IPR052689">
    <property type="entry name" value="FA_core_complex_assoc"/>
</dbReference>
<keyword evidence="4" id="KW-1185">Reference proteome</keyword>
<sequence>MVKGTPGSRVACTGSGGPSLARLQAGVGGSSTVLSLPQGGSVVPPKRMEEEQRLRGRLSRRRPPAGGGAPNCPPWFLLEDRKREPWAALLSSTVSGNVDLTPKIEPLPPLPALPGQESLPDSEPPEVFTVGSKTFSWTPFPPALGGSGNSYQLTGGSLGSPTPSLKGYPAPDSRQIPSTEECVSVQNPPVLLNCPLCQKAFDPKLAQLDVDSHLAQCLAESTEDVVW</sequence>
<dbReference type="Pfam" id="PF15750">
    <property type="entry name" value="UBZ_FAAP20"/>
    <property type="match status" value="1"/>
</dbReference>